<dbReference type="InterPro" id="IPR022298">
    <property type="entry name" value="Conjug_transposon_TraN"/>
</dbReference>
<evidence type="ECO:0000313" key="1">
    <source>
        <dbReference type="EMBL" id="AEI52139.1"/>
    </source>
</evidence>
<gene>
    <name evidence="1" type="ordered locus">Runsl_5842</name>
</gene>
<dbReference type="KEGG" id="rsi:Runsl_5842"/>
<organism evidence="1 2">
    <name type="scientific">Runella slithyformis (strain ATCC 29530 / DSM 19594 / LMG 11500 / NCIMB 11436 / LSU 4)</name>
    <dbReference type="NCBI Taxonomy" id="761193"/>
    <lineage>
        <taxon>Bacteria</taxon>
        <taxon>Pseudomonadati</taxon>
        <taxon>Bacteroidota</taxon>
        <taxon>Cytophagia</taxon>
        <taxon>Cytophagales</taxon>
        <taxon>Spirosomataceae</taxon>
        <taxon>Runella</taxon>
    </lineage>
</organism>
<proteinExistence type="predicted"/>
<name>A0A7U4E992_RUNSL</name>
<keyword evidence="1" id="KW-0614">Plasmid</keyword>
<dbReference type="EMBL" id="CP002862">
    <property type="protein sequence ID" value="AEI52139.1"/>
    <property type="molecule type" value="Genomic_DNA"/>
</dbReference>
<reference evidence="1 2" key="2">
    <citation type="journal article" date="2012" name="Stand. Genomic Sci.">
        <title>Complete genome sequence of the aquatic bacterium Runella slithyformis type strain (LSU 4(T)).</title>
        <authorList>
            <person name="Copeland A."/>
            <person name="Zhang X."/>
            <person name="Misra M."/>
            <person name="Lapidus A."/>
            <person name="Nolan M."/>
            <person name="Lucas S."/>
            <person name="Deshpande S."/>
            <person name="Cheng J.F."/>
            <person name="Tapia R."/>
            <person name="Goodwin L.A."/>
            <person name="Pitluck S."/>
            <person name="Liolios K."/>
            <person name="Pagani I."/>
            <person name="Ivanova N."/>
            <person name="Mikhailova N."/>
            <person name="Pati A."/>
            <person name="Chen A."/>
            <person name="Palaniappan K."/>
            <person name="Land M."/>
            <person name="Hauser L."/>
            <person name="Pan C."/>
            <person name="Jeffries C.D."/>
            <person name="Detter J.C."/>
            <person name="Brambilla E.M."/>
            <person name="Rohde M."/>
            <person name="Djao O.D."/>
            <person name="Goker M."/>
            <person name="Sikorski J."/>
            <person name="Tindall B.J."/>
            <person name="Woyke T."/>
            <person name="Bristow J."/>
            <person name="Eisen J.A."/>
            <person name="Markowitz V."/>
            <person name="Hugenholtz P."/>
            <person name="Kyrpides N.C."/>
            <person name="Klenk H.P."/>
            <person name="Mavromatis K."/>
        </authorList>
    </citation>
    <scope>NUCLEOTIDE SEQUENCE [LARGE SCALE GENOMIC DNA]</scope>
    <source>
        <strain evidence="2">ATCC 29530 / DSM 19594 / LMG 11500 / NCIMB 11436 / LSU 4</strain>
    </source>
</reference>
<dbReference type="RefSeq" id="WP_013921720.1">
    <property type="nucleotide sequence ID" value="NC_015694.1"/>
</dbReference>
<reference evidence="2" key="1">
    <citation type="submission" date="2011-06" db="EMBL/GenBank/DDBJ databases">
        <title>The complete genome of plasmid 3 of Runella slithyformis DSM 19594.</title>
        <authorList>
            <consortium name="US DOE Joint Genome Institute (JGI-PGF)"/>
            <person name="Lucas S."/>
            <person name="Han J."/>
            <person name="Lapidus A."/>
            <person name="Bruce D."/>
            <person name="Goodwin L."/>
            <person name="Pitluck S."/>
            <person name="Peters L."/>
            <person name="Kyrpides N."/>
            <person name="Mavromatis K."/>
            <person name="Ivanova N."/>
            <person name="Ovchinnikova G."/>
            <person name="Zhang X."/>
            <person name="Misra M."/>
            <person name="Detter J.C."/>
            <person name="Tapia R."/>
            <person name="Han C."/>
            <person name="Land M."/>
            <person name="Hauser L."/>
            <person name="Markowitz V."/>
            <person name="Cheng J.-F."/>
            <person name="Hugenholtz P."/>
            <person name="Woyke T."/>
            <person name="Wu D."/>
            <person name="Tindall B."/>
            <person name="Faehrich R."/>
            <person name="Brambilla E."/>
            <person name="Klenk H.-P."/>
            <person name="Eisen J.A."/>
        </authorList>
    </citation>
    <scope>NUCLEOTIDE SEQUENCE [LARGE SCALE GENOMIC DNA]</scope>
    <source>
        <strain evidence="2">ATCC 29530 / DSM 19594 / LMG 11500 / NCIMB 11436 / LSU 4</strain>
        <plasmid evidence="2">pRUNSL03</plasmid>
    </source>
</reference>
<accession>A0A7U4E992</accession>
<dbReference type="Proteomes" id="UP000000493">
    <property type="component" value="Plasmid pRUNSL03"/>
</dbReference>
<dbReference type="NCBIfam" id="TIGR03780">
    <property type="entry name" value="Bac_Flav_CT_N"/>
    <property type="match status" value="1"/>
</dbReference>
<evidence type="ECO:0000313" key="2">
    <source>
        <dbReference type="Proteomes" id="UP000000493"/>
    </source>
</evidence>
<dbReference type="Pfam" id="PF13595">
    <property type="entry name" value="DUF4138"/>
    <property type="match status" value="1"/>
</dbReference>
<sequence length="307" mass="35304">MKKIISFLLLPLFLKAQKPVENANKQMFNEVFANHNQYVLPVDKASVIGSYPLGVSDQKTVHVLFPSEIKEVDVGNQNVVVQVTEAFNNVLRVKANARSTFKETNVTVICKDGKLYSFLANYQDNPEVINLSIGHNQTADERISRELGINFHHQKVLDENDESFNEIQDLSEQALDKRRYIANVGVYTMKVTALLRGIYTKGDNLYYQVEIRNRSEIDYRIDFAKVFLSDISEIRRVAVQEEEIPVKYHLPTDRNIPGNTDKMFVFVVPVRAISASKQVDFELFEEKGARHLRFTISHKLLQRARQL</sequence>
<geneLocation type="plasmid" evidence="1 2">
    <name>pRUNSL03</name>
</geneLocation>
<dbReference type="AlphaFoldDB" id="A0A7U4E992"/>
<keyword evidence="2" id="KW-1185">Reference proteome</keyword>
<protein>
    <submittedName>
        <fullName evidence="1">Bacteroides conjugative transposon TraN protein</fullName>
    </submittedName>
</protein>